<comment type="caution">
    <text evidence="2">The sequence shown here is derived from an EMBL/GenBank/DDBJ whole genome shotgun (WGS) entry which is preliminary data.</text>
</comment>
<dbReference type="InterPro" id="IPR013078">
    <property type="entry name" value="His_Pase_superF_clade-1"/>
</dbReference>
<evidence type="ECO:0000313" key="2">
    <source>
        <dbReference type="EMBL" id="RFU78647.1"/>
    </source>
</evidence>
<dbReference type="InterPro" id="IPR050275">
    <property type="entry name" value="PGM_Phosphatase"/>
</dbReference>
<dbReference type="AlphaFoldDB" id="A0A395NS51"/>
<name>A0A395NS51_TRIAR</name>
<evidence type="ECO:0000256" key="1">
    <source>
        <dbReference type="SAM" id="SignalP"/>
    </source>
</evidence>
<dbReference type="OrthoDB" id="496981at2759"/>
<dbReference type="Proteomes" id="UP000266272">
    <property type="component" value="Unassembled WGS sequence"/>
</dbReference>
<proteinExistence type="predicted"/>
<dbReference type="GO" id="GO:0005737">
    <property type="term" value="C:cytoplasm"/>
    <property type="evidence" value="ECO:0007669"/>
    <property type="project" value="TreeGrafter"/>
</dbReference>
<dbReference type="Gene3D" id="3.40.50.1240">
    <property type="entry name" value="Phosphoglycerate mutase-like"/>
    <property type="match status" value="1"/>
</dbReference>
<accession>A0A395NS51</accession>
<dbReference type="PANTHER" id="PTHR48100:SF32">
    <property type="entry name" value="ANCHORED PROTEIN, PUTATIVE (AFU_ORTHOLOGUE AFUA_1G10590)-RELATED"/>
    <property type="match status" value="1"/>
</dbReference>
<keyword evidence="3" id="KW-1185">Reference proteome</keyword>
<feature type="chain" id="PRO_5017247263" evidence="1">
    <location>
        <begin position="19"/>
        <end position="371"/>
    </location>
</feature>
<dbReference type="EMBL" id="PXOA01000199">
    <property type="protein sequence ID" value="RFU78647.1"/>
    <property type="molecule type" value="Genomic_DNA"/>
</dbReference>
<protein>
    <submittedName>
        <fullName evidence="2">Phosphoglycerate mutase</fullName>
    </submittedName>
</protein>
<keyword evidence="1" id="KW-0732">Signal</keyword>
<dbReference type="GO" id="GO:0016791">
    <property type="term" value="F:phosphatase activity"/>
    <property type="evidence" value="ECO:0007669"/>
    <property type="project" value="TreeGrafter"/>
</dbReference>
<dbReference type="PANTHER" id="PTHR48100">
    <property type="entry name" value="BROAD-SPECIFICITY PHOSPHATASE YOR283W-RELATED"/>
    <property type="match status" value="1"/>
</dbReference>
<sequence>MKSSLLSVGLALASGAIAWKEVSSCDEIQYSSVPGVFLQDDPKTDPSNFDYANWNFGLINRTYPSDAHFDPHHKKTQWQRFANYVDSLNHECGKDAQVNYKVLFMGRHGEGWHNTAESYYGTPAWNCYWAELDGNGTSVWADAQLTPNGVAQAQKANAYYKSRFEKEKLPYFQSYYSSPLKRCIQTANYTFASLNLPHSHPFKPVIKELFREDISIHTCDRRSTKTQIHAFAPNFQFEEGFSETDLLWRGDQDQGETSAHQAARSKIALDDVFSHDDNTWISLSSHSGEIGSILSVLNHRSFSLSTGQIIPVLVKAELVEPTVATTTYASFTSEPTCKSPPVTSISGQGCVCASATTTTFTTATATPGCSI</sequence>
<evidence type="ECO:0000313" key="3">
    <source>
        <dbReference type="Proteomes" id="UP000266272"/>
    </source>
</evidence>
<dbReference type="SMART" id="SM00855">
    <property type="entry name" value="PGAM"/>
    <property type="match status" value="1"/>
</dbReference>
<organism evidence="2 3">
    <name type="scientific">Trichoderma arundinaceum</name>
    <dbReference type="NCBI Taxonomy" id="490622"/>
    <lineage>
        <taxon>Eukaryota</taxon>
        <taxon>Fungi</taxon>
        <taxon>Dikarya</taxon>
        <taxon>Ascomycota</taxon>
        <taxon>Pezizomycotina</taxon>
        <taxon>Sordariomycetes</taxon>
        <taxon>Hypocreomycetidae</taxon>
        <taxon>Hypocreales</taxon>
        <taxon>Hypocreaceae</taxon>
        <taxon>Trichoderma</taxon>
    </lineage>
</organism>
<reference evidence="2 3" key="1">
    <citation type="journal article" date="2018" name="PLoS Pathog.">
        <title>Evolution of structural diversity of trichothecenes, a family of toxins produced by plant pathogenic and entomopathogenic fungi.</title>
        <authorList>
            <person name="Proctor R.H."/>
            <person name="McCormick S.P."/>
            <person name="Kim H.S."/>
            <person name="Cardoza R.E."/>
            <person name="Stanley A.M."/>
            <person name="Lindo L."/>
            <person name="Kelly A."/>
            <person name="Brown D.W."/>
            <person name="Lee T."/>
            <person name="Vaughan M.M."/>
            <person name="Alexander N.J."/>
            <person name="Busman M."/>
            <person name="Gutierrez S."/>
        </authorList>
    </citation>
    <scope>NUCLEOTIDE SEQUENCE [LARGE SCALE GENOMIC DNA]</scope>
    <source>
        <strain evidence="2 3">IBT 40837</strain>
    </source>
</reference>
<dbReference type="InterPro" id="IPR029033">
    <property type="entry name" value="His_PPase_superfam"/>
</dbReference>
<feature type="signal peptide" evidence="1">
    <location>
        <begin position="1"/>
        <end position="18"/>
    </location>
</feature>
<dbReference type="SUPFAM" id="SSF53254">
    <property type="entry name" value="Phosphoglycerate mutase-like"/>
    <property type="match status" value="1"/>
</dbReference>
<gene>
    <name evidence="2" type="ORF">TARUN_3617</name>
</gene>
<dbReference type="CDD" id="cd07067">
    <property type="entry name" value="HP_PGM_like"/>
    <property type="match status" value="1"/>
</dbReference>
<dbReference type="Pfam" id="PF00300">
    <property type="entry name" value="His_Phos_1"/>
    <property type="match status" value="1"/>
</dbReference>